<dbReference type="Gene3D" id="3.10.450.620">
    <property type="entry name" value="JHP933, nucleotidyltransferase-like core domain"/>
    <property type="match status" value="1"/>
</dbReference>
<dbReference type="RefSeq" id="WP_092899505.1">
    <property type="nucleotide sequence ID" value="NZ_FOKK01000014.1"/>
</dbReference>
<sequence>MNLHENPELFMEAVRATAQRMGILDIYVEKDYWVTRALHLIFSDSIGSEVVFKGGTALSKCYGLIERFSEDIDLVVLKRAGESGNQLKKKLKAISSVVEGTMPEVEIKGITNKLGMIRKTAHEYPVLFSGKFGQVRDKVILESSSLGHYEPYHKQEINSYIYEMMMGAGQSALVEEYQLKPFTVQVLDIRRTLCEKILSLVRFSHSENPIADLKMKIRHLYDLHRILEQEDFRAFILSSDFEEMLNRVGGDDVEGYRSNNAWLNYHPKEALIFADVEGVWKELETTYSRDFSGLVYGDLPSVEEILSSLKFLAERIDGIIWEVRVD</sequence>
<dbReference type="Proteomes" id="UP000198790">
    <property type="component" value="Unassembled WGS sequence"/>
</dbReference>
<dbReference type="STRING" id="237018.SAMN04489723_11496"/>
<protein>
    <submittedName>
        <fullName evidence="1">Predicted nucleotidyltransferase component of viral defense system</fullName>
    </submittedName>
</protein>
<organism evidence="1 2">
    <name type="scientific">Algoriphagus aquimarinus</name>
    <dbReference type="NCBI Taxonomy" id="237018"/>
    <lineage>
        <taxon>Bacteria</taxon>
        <taxon>Pseudomonadati</taxon>
        <taxon>Bacteroidota</taxon>
        <taxon>Cytophagia</taxon>
        <taxon>Cytophagales</taxon>
        <taxon>Cyclobacteriaceae</taxon>
        <taxon>Algoriphagus</taxon>
    </lineage>
</organism>
<reference evidence="1 2" key="1">
    <citation type="submission" date="2016-10" db="EMBL/GenBank/DDBJ databases">
        <authorList>
            <person name="de Groot N.N."/>
        </authorList>
    </citation>
    <scope>NUCLEOTIDE SEQUENCE [LARGE SCALE GENOMIC DNA]</scope>
    <source>
        <strain evidence="1 2">DSM 23399</strain>
    </source>
</reference>
<dbReference type="EMBL" id="FOKK01000014">
    <property type="protein sequence ID" value="SFB50698.1"/>
    <property type="molecule type" value="Genomic_DNA"/>
</dbReference>
<keyword evidence="2" id="KW-1185">Reference proteome</keyword>
<dbReference type="GO" id="GO:0016740">
    <property type="term" value="F:transferase activity"/>
    <property type="evidence" value="ECO:0007669"/>
    <property type="project" value="UniProtKB-KW"/>
</dbReference>
<dbReference type="OrthoDB" id="9780929at2"/>
<accession>A0A1I1BPM0</accession>
<evidence type="ECO:0000313" key="2">
    <source>
        <dbReference type="Proteomes" id="UP000198790"/>
    </source>
</evidence>
<name>A0A1I1BPM0_9BACT</name>
<proteinExistence type="predicted"/>
<gene>
    <name evidence="1" type="ORF">SAMN04489723_11496</name>
</gene>
<evidence type="ECO:0000313" key="1">
    <source>
        <dbReference type="EMBL" id="SFB50698.1"/>
    </source>
</evidence>
<dbReference type="Pfam" id="PF08843">
    <property type="entry name" value="AbiEii"/>
    <property type="match status" value="1"/>
</dbReference>
<dbReference type="InterPro" id="IPR014942">
    <property type="entry name" value="AbiEii"/>
</dbReference>
<keyword evidence="1" id="KW-0808">Transferase</keyword>
<dbReference type="AlphaFoldDB" id="A0A1I1BPM0"/>